<dbReference type="Proteomes" id="UP001148838">
    <property type="component" value="Unassembled WGS sequence"/>
</dbReference>
<accession>A0ABQ8SHV7</accession>
<organism evidence="2 3">
    <name type="scientific">Periplaneta americana</name>
    <name type="common">American cockroach</name>
    <name type="synonym">Blatta americana</name>
    <dbReference type="NCBI Taxonomy" id="6978"/>
    <lineage>
        <taxon>Eukaryota</taxon>
        <taxon>Metazoa</taxon>
        <taxon>Ecdysozoa</taxon>
        <taxon>Arthropoda</taxon>
        <taxon>Hexapoda</taxon>
        <taxon>Insecta</taxon>
        <taxon>Pterygota</taxon>
        <taxon>Neoptera</taxon>
        <taxon>Polyneoptera</taxon>
        <taxon>Dictyoptera</taxon>
        <taxon>Blattodea</taxon>
        <taxon>Blattoidea</taxon>
        <taxon>Blattidae</taxon>
        <taxon>Blattinae</taxon>
        <taxon>Periplaneta</taxon>
    </lineage>
</organism>
<feature type="compositionally biased region" description="Polar residues" evidence="1">
    <location>
        <begin position="34"/>
        <end position="45"/>
    </location>
</feature>
<keyword evidence="3" id="KW-1185">Reference proteome</keyword>
<feature type="region of interest" description="Disordered" evidence="1">
    <location>
        <begin position="22"/>
        <end position="47"/>
    </location>
</feature>
<protein>
    <submittedName>
        <fullName evidence="2">Uncharacterized protein</fullName>
    </submittedName>
</protein>
<reference evidence="2 3" key="1">
    <citation type="journal article" date="2022" name="Allergy">
        <title>Genome assembly and annotation of Periplaneta americana reveal a comprehensive cockroach allergen profile.</title>
        <authorList>
            <person name="Wang L."/>
            <person name="Xiong Q."/>
            <person name="Saelim N."/>
            <person name="Wang L."/>
            <person name="Nong W."/>
            <person name="Wan A.T."/>
            <person name="Shi M."/>
            <person name="Liu X."/>
            <person name="Cao Q."/>
            <person name="Hui J.H.L."/>
            <person name="Sookrung N."/>
            <person name="Leung T.F."/>
            <person name="Tungtrongchitr A."/>
            <person name="Tsui S.K.W."/>
        </authorList>
    </citation>
    <scope>NUCLEOTIDE SEQUENCE [LARGE SCALE GENOMIC DNA]</scope>
    <source>
        <strain evidence="2">PWHHKU_190912</strain>
    </source>
</reference>
<gene>
    <name evidence="2" type="ORF">ANN_15670</name>
</gene>
<evidence type="ECO:0000256" key="1">
    <source>
        <dbReference type="SAM" id="MobiDB-lite"/>
    </source>
</evidence>
<dbReference type="EMBL" id="JAJSOF020000027">
    <property type="protein sequence ID" value="KAJ4433411.1"/>
    <property type="molecule type" value="Genomic_DNA"/>
</dbReference>
<sequence length="110" mass="12457">MEEDVERVVINIGIVISDEECKEDEMDYDRPGRSTYTADEGSSTDSADEIETSATGIHLLMILLSDCPNISPADSPRIETERIAFATHERPHLKTAMFHQTGYTRRRKNK</sequence>
<proteinExistence type="predicted"/>
<evidence type="ECO:0000313" key="2">
    <source>
        <dbReference type="EMBL" id="KAJ4433411.1"/>
    </source>
</evidence>
<comment type="caution">
    <text evidence="2">The sequence shown here is derived from an EMBL/GenBank/DDBJ whole genome shotgun (WGS) entry which is preliminary data.</text>
</comment>
<evidence type="ECO:0000313" key="3">
    <source>
        <dbReference type="Proteomes" id="UP001148838"/>
    </source>
</evidence>
<name>A0ABQ8SHV7_PERAM</name>